<keyword evidence="3" id="KW-1185">Reference proteome</keyword>
<comment type="caution">
    <text evidence="2">The sequence shown here is derived from an EMBL/GenBank/DDBJ whole genome shotgun (WGS) entry which is preliminary data.</text>
</comment>
<gene>
    <name evidence="2" type="ORF">DCHRY22_LOCUS4382</name>
</gene>
<dbReference type="EMBL" id="CAKASE010000049">
    <property type="protein sequence ID" value="CAG9563184.1"/>
    <property type="molecule type" value="Genomic_DNA"/>
</dbReference>
<organism evidence="2 3">
    <name type="scientific">Danaus chrysippus</name>
    <name type="common">African queen</name>
    <dbReference type="NCBI Taxonomy" id="151541"/>
    <lineage>
        <taxon>Eukaryota</taxon>
        <taxon>Metazoa</taxon>
        <taxon>Ecdysozoa</taxon>
        <taxon>Arthropoda</taxon>
        <taxon>Hexapoda</taxon>
        <taxon>Insecta</taxon>
        <taxon>Pterygota</taxon>
        <taxon>Neoptera</taxon>
        <taxon>Endopterygota</taxon>
        <taxon>Lepidoptera</taxon>
        <taxon>Glossata</taxon>
        <taxon>Ditrysia</taxon>
        <taxon>Papilionoidea</taxon>
        <taxon>Nymphalidae</taxon>
        <taxon>Danainae</taxon>
        <taxon>Danaini</taxon>
        <taxon>Danaina</taxon>
        <taxon>Danaus</taxon>
        <taxon>Anosia</taxon>
    </lineage>
</organism>
<dbReference type="Proteomes" id="UP000789524">
    <property type="component" value="Unassembled WGS sequence"/>
</dbReference>
<name>A0A8J2W0Y5_9NEOP</name>
<evidence type="ECO:0000313" key="3">
    <source>
        <dbReference type="Proteomes" id="UP000789524"/>
    </source>
</evidence>
<protein>
    <submittedName>
        <fullName evidence="2">(African queen) hypothetical protein</fullName>
    </submittedName>
</protein>
<reference evidence="2" key="1">
    <citation type="submission" date="2021-09" db="EMBL/GenBank/DDBJ databases">
        <authorList>
            <person name="Martin H S."/>
        </authorList>
    </citation>
    <scope>NUCLEOTIDE SEQUENCE</scope>
</reference>
<sequence>MNVWSSCTGCERRVVCAIAGVFACVCGRSCGADGGGVCVRRRHRPQDGERAAAGARAARRGEDRRPPEAALGPAIHAAAPRCARRRSQARRHP</sequence>
<accession>A0A8J2W0Y5</accession>
<dbReference type="AlphaFoldDB" id="A0A8J2W0Y5"/>
<feature type="region of interest" description="Disordered" evidence="1">
    <location>
        <begin position="41"/>
        <end position="73"/>
    </location>
</feature>
<evidence type="ECO:0000313" key="2">
    <source>
        <dbReference type="EMBL" id="CAG9563184.1"/>
    </source>
</evidence>
<evidence type="ECO:0000256" key="1">
    <source>
        <dbReference type="SAM" id="MobiDB-lite"/>
    </source>
</evidence>
<proteinExistence type="predicted"/>